<dbReference type="Proteomes" id="UP000298416">
    <property type="component" value="Unassembled WGS sequence"/>
</dbReference>
<comment type="similarity">
    <text evidence="1 5">Belongs to the 11S seed storage protein (globulins) family.</text>
</comment>
<comment type="function">
    <text evidence="5">Seed storage protein.</text>
</comment>
<protein>
    <recommendedName>
        <fullName evidence="6">Cupin type-1 domain-containing protein</fullName>
    </recommendedName>
</protein>
<gene>
    <name evidence="7" type="ORF">SASPL_137586</name>
</gene>
<feature type="domain" description="Cupin type-1" evidence="6">
    <location>
        <begin position="321"/>
        <end position="470"/>
    </location>
</feature>
<keyword evidence="4 5" id="KW-1015">Disulfide bond</keyword>
<dbReference type="Gene3D" id="2.60.120.10">
    <property type="entry name" value="Jelly Rolls"/>
    <property type="match status" value="2"/>
</dbReference>
<evidence type="ECO:0000256" key="2">
    <source>
        <dbReference type="ARBA" id="ARBA00022761"/>
    </source>
</evidence>
<evidence type="ECO:0000259" key="6">
    <source>
        <dbReference type="SMART" id="SM00835"/>
    </source>
</evidence>
<evidence type="ECO:0000313" key="8">
    <source>
        <dbReference type="Proteomes" id="UP000298416"/>
    </source>
</evidence>
<evidence type="ECO:0000256" key="3">
    <source>
        <dbReference type="ARBA" id="ARBA00023129"/>
    </source>
</evidence>
<dbReference type="PRINTS" id="PR00439">
    <property type="entry name" value="11SGLOBULIN"/>
</dbReference>
<evidence type="ECO:0000256" key="1">
    <source>
        <dbReference type="ARBA" id="ARBA00007178"/>
    </source>
</evidence>
<dbReference type="InterPro" id="IPR050253">
    <property type="entry name" value="Seed_Storage-Functional"/>
</dbReference>
<keyword evidence="3 5" id="KW-0708">Seed storage protein</keyword>
<dbReference type="SMART" id="SM00835">
    <property type="entry name" value="Cupin_1"/>
    <property type="match status" value="2"/>
</dbReference>
<reference evidence="7" key="1">
    <citation type="submission" date="2018-01" db="EMBL/GenBank/DDBJ databases">
        <authorList>
            <person name="Mao J.F."/>
        </authorList>
    </citation>
    <scope>NUCLEOTIDE SEQUENCE</scope>
    <source>
        <strain evidence="7">Huo1</strain>
        <tissue evidence="7">Leaf</tissue>
    </source>
</reference>
<dbReference type="PROSITE" id="PS00305">
    <property type="entry name" value="11S_SEED_STORAGE"/>
    <property type="match status" value="1"/>
</dbReference>
<evidence type="ECO:0000256" key="4">
    <source>
        <dbReference type="ARBA" id="ARBA00023157"/>
    </source>
</evidence>
<keyword evidence="2 5" id="KW-0758">Storage protein</keyword>
<dbReference type="InterPro" id="IPR022379">
    <property type="entry name" value="11S_seedstore_CS"/>
</dbReference>
<evidence type="ECO:0000256" key="5">
    <source>
        <dbReference type="RuleBase" id="RU003681"/>
    </source>
</evidence>
<feature type="domain" description="Cupin type-1" evidence="6">
    <location>
        <begin position="69"/>
        <end position="275"/>
    </location>
</feature>
<dbReference type="AlphaFoldDB" id="A0A8X8WTX7"/>
<dbReference type="EMBL" id="PNBA02000014">
    <property type="protein sequence ID" value="KAG6400744.1"/>
    <property type="molecule type" value="Genomic_DNA"/>
</dbReference>
<reference evidence="7" key="2">
    <citation type="submission" date="2020-08" db="EMBL/GenBank/DDBJ databases">
        <title>Plant Genome Project.</title>
        <authorList>
            <person name="Zhang R.-G."/>
        </authorList>
    </citation>
    <scope>NUCLEOTIDE SEQUENCE</scope>
    <source>
        <strain evidence="7">Huo1</strain>
        <tissue evidence="7">Leaf</tissue>
    </source>
</reference>
<organism evidence="7">
    <name type="scientific">Salvia splendens</name>
    <name type="common">Scarlet sage</name>
    <dbReference type="NCBI Taxonomy" id="180675"/>
    <lineage>
        <taxon>Eukaryota</taxon>
        <taxon>Viridiplantae</taxon>
        <taxon>Streptophyta</taxon>
        <taxon>Embryophyta</taxon>
        <taxon>Tracheophyta</taxon>
        <taxon>Spermatophyta</taxon>
        <taxon>Magnoliopsida</taxon>
        <taxon>eudicotyledons</taxon>
        <taxon>Gunneridae</taxon>
        <taxon>Pentapetalae</taxon>
        <taxon>asterids</taxon>
        <taxon>lamiids</taxon>
        <taxon>Lamiales</taxon>
        <taxon>Lamiaceae</taxon>
        <taxon>Nepetoideae</taxon>
        <taxon>Mentheae</taxon>
        <taxon>Salviinae</taxon>
        <taxon>Salvia</taxon>
        <taxon>Salvia subgen. Calosphace</taxon>
        <taxon>core Calosphace</taxon>
    </lineage>
</organism>
<dbReference type="InterPro" id="IPR006044">
    <property type="entry name" value="11S_seedstore_pln"/>
</dbReference>
<dbReference type="CDD" id="cd02243">
    <property type="entry name" value="cupin_11S_legumin_C"/>
    <property type="match status" value="1"/>
</dbReference>
<keyword evidence="8" id="KW-1185">Reference proteome</keyword>
<proteinExistence type="inferred from homology"/>
<dbReference type="FunFam" id="2.60.120.10:FF:000073">
    <property type="entry name" value="Glycinin G1"/>
    <property type="match status" value="1"/>
</dbReference>
<comment type="subunit">
    <text evidence="5">Hexamer; each subunit is composed of an acidic and a basic chain derived from a single precursor and linked by a disulfide bond.</text>
</comment>
<dbReference type="InterPro" id="IPR011051">
    <property type="entry name" value="RmlC_Cupin_sf"/>
</dbReference>
<dbReference type="SUPFAM" id="SSF51182">
    <property type="entry name" value="RmlC-like cupins"/>
    <property type="match status" value="1"/>
</dbReference>
<dbReference type="GO" id="GO:0045735">
    <property type="term" value="F:nutrient reservoir activity"/>
    <property type="evidence" value="ECO:0007669"/>
    <property type="project" value="UniProtKB-KW"/>
</dbReference>
<evidence type="ECO:0000313" key="7">
    <source>
        <dbReference type="EMBL" id="KAG6400744.1"/>
    </source>
</evidence>
<dbReference type="PANTHER" id="PTHR31189:SF48">
    <property type="entry name" value="LEGUMIN B"/>
    <property type="match status" value="1"/>
</dbReference>
<dbReference type="PANTHER" id="PTHR31189">
    <property type="entry name" value="OS03G0336100 PROTEIN-RELATED"/>
    <property type="match status" value="1"/>
</dbReference>
<accession>A0A8X8WTX7</accession>
<dbReference type="Pfam" id="PF00190">
    <property type="entry name" value="Cupin_1"/>
    <property type="match status" value="2"/>
</dbReference>
<name>A0A8X8WTX7_SALSN</name>
<dbReference type="InterPro" id="IPR014710">
    <property type="entry name" value="RmlC-like_jellyroll"/>
</dbReference>
<dbReference type="InterPro" id="IPR006045">
    <property type="entry name" value="Cupin_1"/>
</dbReference>
<sequence length="491" mass="55826">MQFAECLDRLYIPTLPLRHFSSPHTHRIAFHSIPYISSMGKLSLSLLSFLLLLGLGYAFTEQQGECQLSNIDAREPSYRVQSEGGQTDFWDNHNNEFRCAGVSIRRHIIQQRGLLLPVYHNAPVLVYVVQGRGTYGVVTSGCVETFESGQQQQFSREERSQRFREDRHQKVEEFQKGDVIAIRAGDAHWVYNDGDQELVVVVFHHNSNFANQLDQNPRSFFLAGNPGNEQQEEQYRRLRGSKRGQEAQSELGNVFSGLDDELLAEAFNVDVETARKLRGQNDERGHIIRAEKSIQLIQPHRSRQERHNGLEETFCSARVKENLDRASRADFYNPRAGRFSTLNSFNLPILSFLQLSASRGVLHRNAIFAPHWYTNAHSLIYATRGASRLQIVNHRGQAVFDGQVREGQVVVVPQNFAVVKQAEEKGFEWVAFNTNENAAINTLSGRTSAIRGLPVDVVANAYQLSREEAQRIKFSRQETLIFNANDARRSA</sequence>
<dbReference type="CDD" id="cd02242">
    <property type="entry name" value="cupin_11S_legumin_N"/>
    <property type="match status" value="1"/>
</dbReference>
<comment type="caution">
    <text evidence="7">The sequence shown here is derived from an EMBL/GenBank/DDBJ whole genome shotgun (WGS) entry which is preliminary data.</text>
</comment>